<keyword evidence="5" id="KW-1185">Reference proteome</keyword>
<dbReference type="EMBL" id="SWBP01000001">
    <property type="protein sequence ID" value="TKC00253.1"/>
    <property type="molecule type" value="Genomic_DNA"/>
</dbReference>
<dbReference type="SUPFAM" id="SSF50939">
    <property type="entry name" value="Sialidases"/>
    <property type="match status" value="1"/>
</dbReference>
<evidence type="ECO:0000256" key="1">
    <source>
        <dbReference type="ARBA" id="ARBA00022737"/>
    </source>
</evidence>
<dbReference type="GO" id="GO:0016787">
    <property type="term" value="F:hydrolase activity"/>
    <property type="evidence" value="ECO:0007669"/>
    <property type="project" value="UniProtKB-KW"/>
</dbReference>
<organism evidence="4 5">
    <name type="scientific">Pedobacter cryophilus</name>
    <dbReference type="NCBI Taxonomy" id="2571271"/>
    <lineage>
        <taxon>Bacteria</taxon>
        <taxon>Pseudomonadati</taxon>
        <taxon>Bacteroidota</taxon>
        <taxon>Sphingobacteriia</taxon>
        <taxon>Sphingobacteriales</taxon>
        <taxon>Sphingobacteriaceae</taxon>
        <taxon>Pedobacter</taxon>
    </lineage>
</organism>
<name>A0A4U1C4E8_9SPHI</name>
<dbReference type="OrthoDB" id="9757809at2"/>
<dbReference type="InterPro" id="IPR015943">
    <property type="entry name" value="WD40/YVTN_repeat-like_dom_sf"/>
</dbReference>
<dbReference type="InterPro" id="IPR036278">
    <property type="entry name" value="Sialidase_sf"/>
</dbReference>
<evidence type="ECO:0000313" key="5">
    <source>
        <dbReference type="Proteomes" id="UP000308181"/>
    </source>
</evidence>
<keyword evidence="1" id="KW-0677">Repeat</keyword>
<dbReference type="PANTHER" id="PTHR43739">
    <property type="entry name" value="XYLOGLUCANASE (EUROFUNG)"/>
    <property type="match status" value="1"/>
</dbReference>
<proteinExistence type="predicted"/>
<gene>
    <name evidence="4" type="ORF">FA046_00815</name>
</gene>
<dbReference type="RefSeq" id="WP_136824464.1">
    <property type="nucleotide sequence ID" value="NZ_SWBP01000001.1"/>
</dbReference>
<evidence type="ECO:0000313" key="4">
    <source>
        <dbReference type="EMBL" id="TKC00253.1"/>
    </source>
</evidence>
<dbReference type="PANTHER" id="PTHR43739:SF5">
    <property type="entry name" value="EXO-ALPHA-SIALIDASE"/>
    <property type="match status" value="1"/>
</dbReference>
<reference evidence="4 5" key="1">
    <citation type="submission" date="2019-04" db="EMBL/GenBank/DDBJ databases">
        <title>Pedobacter sp. AR-3-17 sp. nov., isolated from Arctic soil.</title>
        <authorList>
            <person name="Dahal R.H."/>
            <person name="Kim D.-U."/>
        </authorList>
    </citation>
    <scope>NUCLEOTIDE SEQUENCE [LARGE SCALE GENOMIC DNA]</scope>
    <source>
        <strain evidence="4 5">AR-3-17</strain>
    </source>
</reference>
<dbReference type="Pfam" id="PF15902">
    <property type="entry name" value="Sortilin-Vps10"/>
    <property type="match status" value="1"/>
</dbReference>
<accession>A0A4U1C4E8</accession>
<protein>
    <submittedName>
        <fullName evidence="4">Glycosyl hydrolase</fullName>
    </submittedName>
</protein>
<dbReference type="CDD" id="cd15482">
    <property type="entry name" value="Sialidase_non-viral"/>
    <property type="match status" value="1"/>
</dbReference>
<sequence length="1037" mass="115632">MKRTLLFLAAFLMLQTSFAQKKSKLTNTLKSNFQFDSVLYANLKYRDIGPFRGGRSAAVTGDLKQKNLFYMGAAGGGVWKTQDGGNNWKNISDKYFGSSIGSVAIAPSDNSILYVGEGENTMRGNVSEGLGGIWKSEDGGRSWINRGLKDTRHITRIIIHPKNPDIVWVAAVGHLFGPNEERGVYKTTDGGKNWKRVLFANNLAGAVDLVMEPENPKVLYATTWRVIRTPHSMESGGEGSGLWKSIDGGDSWKNISRNKGLPTDTLGILGVAVSPSNPDRIYTIIESKTGGLFRSDDAGESFTKVNSENEIRQRAWYYSKVFVDPKNENTVYVLNVDFLRSRDGGKTFQEISTPHGDHHDLWIDPEDGNRMIIGDDGGGQISFDGGANWSTYQNQPTAQIYRVSTDNHFPYRILGAQQDNSTIRIMSRTYGGAITENDWESTAGSESGYVVADPLNPDVVYGGNYGGYLSRLDHKTGENRAVSVWPDNPMGAGADVLKYRFQWNFPIFFSPNNPKALYAAGNILFKTLNEGQSWEAISPDLTRNDKKRQGPSGGIITKDNTSVEYYGTIFTATESPYEADLLWVGSDDGLLHVSKDGGKNWENVTPKGMPEWMMFNSIDAHPFKKGAAYVVGTRYKSDDYHPYIYKTEDYGKSWKLITNGIPANHFARVVRADQKRPGLLYAGTEFGMYISYNDGEDWKPFQLNLPMVPITDLTIKENDLIVATQGRAFWVLDDLSLVQQLNTGLTGKNLHVFNPGETYRRDGFVRNMPNAGKNPANGVVINYYLKNVTDSSKVFVSLYDPNNKLIRTYSTKGKADEKIEVKAGMNQFVWNLTYPAVEKIDGMILWNGNITGQKATPGNYKAIIKNGTDSSAVNFVVKPDPNYKLSIEEYQQQFAFLTMVKDKFSETQKSIKDIRNIRSQLNSFTEKSKDLPKEIKDKATEINKKITTIEETLYQTKAKSGQDVLNYPIRLNDKLSGVFDVASSGYAAPSKQVKEVYTELAKQIDAELVKLKAVKETDLKEFNDLVRAKAVPVIVVN</sequence>
<feature type="signal peptide" evidence="2">
    <location>
        <begin position="1"/>
        <end position="21"/>
    </location>
</feature>
<keyword evidence="2" id="KW-0732">Signal</keyword>
<dbReference type="Proteomes" id="UP000308181">
    <property type="component" value="Unassembled WGS sequence"/>
</dbReference>
<dbReference type="Gene3D" id="2.130.10.10">
    <property type="entry name" value="YVTN repeat-like/Quinoprotein amine dehydrogenase"/>
    <property type="match status" value="5"/>
</dbReference>
<dbReference type="InterPro" id="IPR031778">
    <property type="entry name" value="Sortilin_N"/>
</dbReference>
<dbReference type="GO" id="GO:0010411">
    <property type="term" value="P:xyloglucan metabolic process"/>
    <property type="evidence" value="ECO:0007669"/>
    <property type="project" value="TreeGrafter"/>
</dbReference>
<comment type="caution">
    <text evidence="4">The sequence shown here is derived from an EMBL/GenBank/DDBJ whole genome shotgun (WGS) entry which is preliminary data.</text>
</comment>
<dbReference type="AlphaFoldDB" id="A0A4U1C4E8"/>
<dbReference type="InterPro" id="IPR052025">
    <property type="entry name" value="Xyloglucanase_GH74"/>
</dbReference>
<keyword evidence="4" id="KW-0378">Hydrolase</keyword>
<feature type="domain" description="Sortilin N-terminal" evidence="3">
    <location>
        <begin position="133"/>
        <end position="258"/>
    </location>
</feature>
<evidence type="ECO:0000256" key="2">
    <source>
        <dbReference type="SAM" id="SignalP"/>
    </source>
</evidence>
<dbReference type="SUPFAM" id="SSF110296">
    <property type="entry name" value="Oligoxyloglucan reducing end-specific cellobiohydrolase"/>
    <property type="match status" value="1"/>
</dbReference>
<feature type="chain" id="PRO_5020698894" evidence="2">
    <location>
        <begin position="22"/>
        <end position="1037"/>
    </location>
</feature>
<evidence type="ECO:0000259" key="3">
    <source>
        <dbReference type="Pfam" id="PF15902"/>
    </source>
</evidence>